<reference evidence="4" key="2">
    <citation type="journal article" date="2015" name="Genome Biol.">
        <title>Comparative genomics of Steinernema reveals deeply conserved gene regulatory networks.</title>
        <authorList>
            <person name="Dillman A.R."/>
            <person name="Macchietto M."/>
            <person name="Porter C.F."/>
            <person name="Rogers A."/>
            <person name="Williams B."/>
            <person name="Antoshechkin I."/>
            <person name="Lee M.M."/>
            <person name="Goodwin Z."/>
            <person name="Lu X."/>
            <person name="Lewis E.E."/>
            <person name="Goodrich-Blair H."/>
            <person name="Stock S.P."/>
            <person name="Adams B.J."/>
            <person name="Sternberg P.W."/>
            <person name="Mortazavi A."/>
        </authorList>
    </citation>
    <scope>NUCLEOTIDE SEQUENCE [LARGE SCALE GENOMIC DNA]</scope>
    <source>
        <strain evidence="4">ALL</strain>
    </source>
</reference>
<dbReference type="EMBL" id="AZBU02000002">
    <property type="protein sequence ID" value="TKR92276.1"/>
    <property type="molecule type" value="Genomic_DNA"/>
</dbReference>
<protein>
    <recommendedName>
        <fullName evidence="3">C2H2-type domain-containing protein</fullName>
    </recommendedName>
</protein>
<dbReference type="Gene3D" id="3.30.160.60">
    <property type="entry name" value="Classic Zinc Finger"/>
    <property type="match status" value="1"/>
</dbReference>
<keyword evidence="1" id="KW-0863">Zinc-finger</keyword>
<name>A0A4U5P7R0_STECR</name>
<dbReference type="InterPro" id="IPR013087">
    <property type="entry name" value="Znf_C2H2_type"/>
</dbReference>
<dbReference type="GO" id="GO:0008270">
    <property type="term" value="F:zinc ion binding"/>
    <property type="evidence" value="ECO:0007669"/>
    <property type="project" value="UniProtKB-KW"/>
</dbReference>
<keyword evidence="1" id="KW-0479">Metal-binding</keyword>
<keyword evidence="1" id="KW-0862">Zinc</keyword>
<feature type="region of interest" description="Disordered" evidence="2">
    <location>
        <begin position="231"/>
        <end position="260"/>
    </location>
</feature>
<reference evidence="4" key="3">
    <citation type="journal article" date="2019" name="G3 (Bethesda)">
        <title>Hybrid Assembly of the Genome of the Entomopathogenic Nematode Steinernema carpocapsae Identifies the X-Chromosome.</title>
        <authorList>
            <person name="Serra L."/>
            <person name="Macchietto M."/>
            <person name="Macias-Munoz A."/>
            <person name="McGill C.J."/>
            <person name="Rodriguez I.M."/>
            <person name="Rodriguez B."/>
            <person name="Murad R."/>
            <person name="Mortazavi A."/>
        </authorList>
    </citation>
    <scope>NUCLEOTIDE SEQUENCE</scope>
    <source>
        <strain evidence="4">ALL</strain>
    </source>
</reference>
<evidence type="ECO:0000313" key="4">
    <source>
        <dbReference type="EMBL" id="TKR92276.1"/>
    </source>
</evidence>
<comment type="caution">
    <text evidence="4">The sequence shown here is derived from an EMBL/GenBank/DDBJ whole genome shotgun (WGS) entry which is preliminary data.</text>
</comment>
<feature type="compositionally biased region" description="Basic residues" evidence="2">
    <location>
        <begin position="46"/>
        <end position="70"/>
    </location>
</feature>
<sequence length="268" mass="30476">MEFHNLLPSGSFVSCAPSFSDESLRQAPRALQQARLRTLRMAAIRNKGRRTKTSRPRGSRPKTTHLRASRPRIQAVPSKVAPPKVIIPRAVRPRGEVREAVPGMFYCPEEECHSRLIGFWTRKEVRQHFSDCHTRDTGFSCDQCSQIFETAVQRESHKRQTHRGGPFRKPPARAIIFRREVLQPSSSNSWISNAFIQDAPITFGCDSCGWRFQKVAELYAHIARYHENSGWSSASVEAPTPSPQPAERPQSQSPRFTPILNYNPALFQ</sequence>
<feature type="domain" description="C2H2-type" evidence="3">
    <location>
        <begin position="139"/>
        <end position="164"/>
    </location>
</feature>
<feature type="region of interest" description="Disordered" evidence="2">
    <location>
        <begin position="42"/>
        <end position="79"/>
    </location>
</feature>
<proteinExistence type="predicted"/>
<evidence type="ECO:0000259" key="3">
    <source>
        <dbReference type="PROSITE" id="PS50157"/>
    </source>
</evidence>
<evidence type="ECO:0000256" key="2">
    <source>
        <dbReference type="SAM" id="MobiDB-lite"/>
    </source>
</evidence>
<organism evidence="4">
    <name type="scientific">Steinernema carpocapsae</name>
    <name type="common">Entomopathogenic nematode</name>
    <dbReference type="NCBI Taxonomy" id="34508"/>
    <lineage>
        <taxon>Eukaryota</taxon>
        <taxon>Metazoa</taxon>
        <taxon>Ecdysozoa</taxon>
        <taxon>Nematoda</taxon>
        <taxon>Chromadorea</taxon>
        <taxon>Rhabditida</taxon>
        <taxon>Tylenchina</taxon>
        <taxon>Panagrolaimomorpha</taxon>
        <taxon>Strongyloidoidea</taxon>
        <taxon>Steinernematidae</taxon>
        <taxon>Steinernema</taxon>
    </lineage>
</organism>
<dbReference type="PROSITE" id="PS00028">
    <property type="entry name" value="ZINC_FINGER_C2H2_1"/>
    <property type="match status" value="2"/>
</dbReference>
<dbReference type="AlphaFoldDB" id="A0A4U5P7R0"/>
<reference evidence="4" key="1">
    <citation type="submission" date="2013-11" db="EMBL/GenBank/DDBJ databases">
        <authorList>
            <person name="Sternberg P."/>
            <person name="Dillman A."/>
            <person name="Macchietto M."/>
        </authorList>
    </citation>
    <scope>NUCLEOTIDE SEQUENCE</scope>
    <source>
        <strain evidence="4">ALL</strain>
    </source>
</reference>
<evidence type="ECO:0000256" key="1">
    <source>
        <dbReference type="PROSITE-ProRule" id="PRU00042"/>
    </source>
</evidence>
<dbReference type="PROSITE" id="PS50157">
    <property type="entry name" value="ZINC_FINGER_C2H2_2"/>
    <property type="match status" value="2"/>
</dbReference>
<feature type="domain" description="C2H2-type" evidence="3">
    <location>
        <begin position="203"/>
        <end position="226"/>
    </location>
</feature>
<gene>
    <name evidence="4" type="ORF">L596_006962</name>
</gene>
<dbReference type="SMART" id="SM00355">
    <property type="entry name" value="ZnF_C2H2"/>
    <property type="match status" value="3"/>
</dbReference>
<accession>A0A4U5P7R0</accession>